<dbReference type="EMBL" id="JAASQI010000005">
    <property type="protein sequence ID" value="NIJ58602.1"/>
    <property type="molecule type" value="Genomic_DNA"/>
</dbReference>
<evidence type="ECO:0000256" key="1">
    <source>
        <dbReference type="SAM" id="MobiDB-lite"/>
    </source>
</evidence>
<reference evidence="3 4" key="1">
    <citation type="submission" date="2020-03" db="EMBL/GenBank/DDBJ databases">
        <title>Genomic Encyclopedia of Type Strains, Phase IV (KMG-IV): sequencing the most valuable type-strain genomes for metagenomic binning, comparative biology and taxonomic classification.</title>
        <authorList>
            <person name="Goeker M."/>
        </authorList>
    </citation>
    <scope>NUCLEOTIDE SEQUENCE [LARGE SCALE GENOMIC DNA]</scope>
    <source>
        <strain evidence="3 4">DSM 103870</strain>
    </source>
</reference>
<gene>
    <name evidence="3" type="ORF">FHS82_002450</name>
</gene>
<feature type="region of interest" description="Disordered" evidence="1">
    <location>
        <begin position="83"/>
        <end position="111"/>
    </location>
</feature>
<protein>
    <submittedName>
        <fullName evidence="3">Uncharacterized protein</fullName>
    </submittedName>
</protein>
<evidence type="ECO:0000256" key="2">
    <source>
        <dbReference type="SAM" id="Phobius"/>
    </source>
</evidence>
<evidence type="ECO:0000313" key="3">
    <source>
        <dbReference type="EMBL" id="NIJ58602.1"/>
    </source>
</evidence>
<dbReference type="Proteomes" id="UP001429580">
    <property type="component" value="Unassembled WGS sequence"/>
</dbReference>
<comment type="caution">
    <text evidence="3">The sequence shown here is derived from an EMBL/GenBank/DDBJ whole genome shotgun (WGS) entry which is preliminary data.</text>
</comment>
<feature type="transmembrane region" description="Helical" evidence="2">
    <location>
        <begin position="6"/>
        <end position="27"/>
    </location>
</feature>
<evidence type="ECO:0000313" key="4">
    <source>
        <dbReference type="Proteomes" id="UP001429580"/>
    </source>
</evidence>
<proteinExistence type="predicted"/>
<keyword evidence="4" id="KW-1185">Reference proteome</keyword>
<organism evidence="3 4">
    <name type="scientific">Pseudochelatococcus lubricantis</name>
    <dbReference type="NCBI Taxonomy" id="1538102"/>
    <lineage>
        <taxon>Bacteria</taxon>
        <taxon>Pseudomonadati</taxon>
        <taxon>Pseudomonadota</taxon>
        <taxon>Alphaproteobacteria</taxon>
        <taxon>Hyphomicrobiales</taxon>
        <taxon>Chelatococcaceae</taxon>
        <taxon>Pseudochelatococcus</taxon>
    </lineage>
</organism>
<keyword evidence="2" id="KW-0812">Transmembrane</keyword>
<accession>A0ABX0V0U5</accession>
<dbReference type="RefSeq" id="WP_166953128.1">
    <property type="nucleotide sequence ID" value="NZ_JAASQI010000005.1"/>
</dbReference>
<keyword evidence="2" id="KW-1133">Transmembrane helix</keyword>
<keyword evidence="2" id="KW-0472">Membrane</keyword>
<sequence>MTWTAAIWVTCTMPIWGVALVFGWQYAICPHLIPARRIEALADLMLAAHGEDAEHEAFEKEVDAWYRSDLRAQGAWRRIRRSLRRRGRPAASAHATSITGSAPHMARRASR</sequence>
<name>A0ABX0V0U5_9HYPH</name>